<gene>
    <name evidence="1" type="ORF">CPSG_01909</name>
</gene>
<organism evidence="2">
    <name type="scientific">Coccidioides posadasii (strain RMSCC 757 / Silveira)</name>
    <name type="common">Valley fever fungus</name>
    <dbReference type="NCBI Taxonomy" id="443226"/>
    <lineage>
        <taxon>Eukaryota</taxon>
        <taxon>Fungi</taxon>
        <taxon>Dikarya</taxon>
        <taxon>Ascomycota</taxon>
        <taxon>Pezizomycotina</taxon>
        <taxon>Eurotiomycetes</taxon>
        <taxon>Eurotiomycetidae</taxon>
        <taxon>Onygenales</taxon>
        <taxon>Onygenaceae</taxon>
        <taxon>Coccidioides</taxon>
    </lineage>
</organism>
<dbReference type="EMBL" id="GL636487">
    <property type="protein sequence ID" value="EFW21752.1"/>
    <property type="molecule type" value="Genomic_DNA"/>
</dbReference>
<sequence>MHNSGGNEGVVTLPALPVELTMPNSASPNLADIGDFASTLVFLSWRLKAAGAGICCLEDVRFPLKRDGGVSGLFLNC</sequence>
<keyword evidence="2" id="KW-1185">Reference proteome</keyword>
<name>E9CWS6_COCPS</name>
<protein>
    <submittedName>
        <fullName evidence="1">Uncharacterized protein</fullName>
    </submittedName>
</protein>
<reference evidence="2" key="1">
    <citation type="journal article" date="2010" name="Genome Res.">
        <title>Population genomic sequencing of Coccidioides fungi reveals recent hybridization and transposon control.</title>
        <authorList>
            <person name="Neafsey D.E."/>
            <person name="Barker B.M."/>
            <person name="Sharpton T.J."/>
            <person name="Stajich J.E."/>
            <person name="Park D.J."/>
            <person name="Whiston E."/>
            <person name="Hung C.-Y."/>
            <person name="McMahan C."/>
            <person name="White J."/>
            <person name="Sykes S."/>
            <person name="Heiman D."/>
            <person name="Young S."/>
            <person name="Zeng Q."/>
            <person name="Abouelleil A."/>
            <person name="Aftuck L."/>
            <person name="Bessette D."/>
            <person name="Brown A."/>
            <person name="FitzGerald M."/>
            <person name="Lui A."/>
            <person name="Macdonald J.P."/>
            <person name="Priest M."/>
            <person name="Orbach M.J."/>
            <person name="Galgiani J.N."/>
            <person name="Kirkland T.N."/>
            <person name="Cole G.T."/>
            <person name="Birren B.W."/>
            <person name="Henn M.R."/>
            <person name="Taylor J.W."/>
            <person name="Rounsley S.D."/>
        </authorList>
    </citation>
    <scope>NUCLEOTIDE SEQUENCE [LARGE SCALE GENOMIC DNA]</scope>
    <source>
        <strain evidence="2">RMSCC 757 / Silveira</strain>
    </source>
</reference>
<dbReference type="VEuPathDB" id="FungiDB:CPSG_01909"/>
<evidence type="ECO:0000313" key="2">
    <source>
        <dbReference type="Proteomes" id="UP000002497"/>
    </source>
</evidence>
<evidence type="ECO:0000313" key="1">
    <source>
        <dbReference type="EMBL" id="EFW21752.1"/>
    </source>
</evidence>
<proteinExistence type="predicted"/>
<dbReference type="Proteomes" id="UP000002497">
    <property type="component" value="Unassembled WGS sequence"/>
</dbReference>
<accession>E9CWS6</accession>
<reference evidence="2" key="2">
    <citation type="submission" date="2010-03" db="EMBL/GenBank/DDBJ databases">
        <title>The genome sequence of Coccidioides posadasii strain Silveira.</title>
        <authorList>
            <consortium name="The Broad Institute Genome Sequencing Center for Infectious Disease"/>
            <person name="Neafsey D."/>
            <person name="Orbach M."/>
            <person name="Henn M.R."/>
            <person name="Cole G.T."/>
            <person name="Galgiani J."/>
            <person name="Gardner M.J."/>
            <person name="Kirkland T.N."/>
            <person name="Taylor J.W."/>
            <person name="Young S.K."/>
            <person name="Zeng Q."/>
            <person name="Koehrsen M."/>
            <person name="Alvarado L."/>
            <person name="Berlin A."/>
            <person name="Borenstein D."/>
            <person name="Chapman S.B."/>
            <person name="Chen Z."/>
            <person name="Engels R."/>
            <person name="Freedman E."/>
            <person name="Gellesch M."/>
            <person name="Goldberg J."/>
            <person name="Griggs A."/>
            <person name="Gujja S."/>
            <person name="Heilman E."/>
            <person name="Heiman D."/>
            <person name="Howarth C."/>
            <person name="Jen D."/>
            <person name="Larson L."/>
            <person name="Mehta T."/>
            <person name="Neiman D."/>
            <person name="Park D."/>
            <person name="Pearson M."/>
            <person name="Richards J."/>
            <person name="Roberts A."/>
            <person name="Saif S."/>
            <person name="Shea T."/>
            <person name="Shenoy N."/>
            <person name="Sisk P."/>
            <person name="Stolte C."/>
            <person name="Sykes S."/>
            <person name="Walk T."/>
            <person name="White J."/>
            <person name="Yandava C."/>
            <person name="Haas B."/>
            <person name="Nusbaum C."/>
            <person name="Birren B."/>
        </authorList>
    </citation>
    <scope>NUCLEOTIDE SEQUENCE [LARGE SCALE GENOMIC DNA]</scope>
    <source>
        <strain evidence="2">RMSCC 757 / Silveira</strain>
    </source>
</reference>
<dbReference type="HOGENOM" id="CLU_2637899_0_0_1"/>
<dbReference type="AlphaFoldDB" id="E9CWS6"/>